<dbReference type="InterPro" id="IPR015421">
    <property type="entry name" value="PyrdxlP-dep_Trfase_major"/>
</dbReference>
<protein>
    <recommendedName>
        <fullName evidence="2">Aminotransferase class V domain-containing protein</fullName>
    </recommendedName>
</protein>
<proteinExistence type="predicted"/>
<dbReference type="InterPro" id="IPR015424">
    <property type="entry name" value="PyrdxlP-dep_Trfase"/>
</dbReference>
<gene>
    <name evidence="3" type="ORF">PPROV_000711100</name>
</gene>
<evidence type="ECO:0000256" key="1">
    <source>
        <dbReference type="ARBA" id="ARBA00022898"/>
    </source>
</evidence>
<dbReference type="Pfam" id="PF00266">
    <property type="entry name" value="Aminotran_5"/>
    <property type="match status" value="1"/>
</dbReference>
<dbReference type="AlphaFoldDB" id="A0A830HN81"/>
<dbReference type="Proteomes" id="UP000660262">
    <property type="component" value="Unassembled WGS sequence"/>
</dbReference>
<keyword evidence="1" id="KW-0663">Pyridoxal phosphate</keyword>
<dbReference type="EMBL" id="BNJQ01000020">
    <property type="protein sequence ID" value="GHP08372.1"/>
    <property type="molecule type" value="Genomic_DNA"/>
</dbReference>
<evidence type="ECO:0000313" key="3">
    <source>
        <dbReference type="EMBL" id="GHP08372.1"/>
    </source>
</evidence>
<dbReference type="SUPFAM" id="SSF53383">
    <property type="entry name" value="PLP-dependent transferases"/>
    <property type="match status" value="1"/>
</dbReference>
<dbReference type="PANTHER" id="PTHR43092:SF2">
    <property type="entry name" value="HERCYNYLCYSTEINE SULFOXIDE LYASE"/>
    <property type="match status" value="1"/>
</dbReference>
<dbReference type="OrthoDB" id="5978656at2759"/>
<dbReference type="PANTHER" id="PTHR43092">
    <property type="entry name" value="L-CYSTEINE DESULFHYDRASE"/>
    <property type="match status" value="1"/>
</dbReference>
<accession>A0A830HN81</accession>
<keyword evidence="4" id="KW-1185">Reference proteome</keyword>
<sequence length="525" mass="57274">MPPPPGGDGHGGHFGSFANSVPVAAMVRQRVPDLLLVREDEESEASHESASASATFHRWTERAFLAYDGEDDGVPPRTSVLPGLANAPAAPVVGRQLARLNFSLNLRGDESAPRKDGWVFLNHGAFGAPFKHATACAHTWRKRAEQQPLRFFDRELFEHLVFAMQDVAKFMDVDDPTRVALVSNATEALNAAMNGVPWRGDGTDEAVVMDIGYGGLKKALAVVCARVNARVRTVQVNLDDIQPLDDDENNIDTGCQLDACDEPHMPELERKLIAAIDPRRTRFVLLDHVTSNTAAKLPVASLASAVRRIAPQARIAIDGAHALGALRFTRKFWDSLPADVYATNAHKWLCGCRGTAVAIALSDRARDGELRPLISSHGTGEGLTSEFIWQGNKDYSPQLALPQVLAFHRTYGASMAEHQQDLIRYAVRTLRCEPLVPLRAAHPFMACLRLTSSDNKGVPFTSTDAKNLQDWLFARGVEVPIKCLWGALYLRLSAGAYNVRGDIDALAEVLKSSPLNTTATTPLSK</sequence>
<reference evidence="3" key="1">
    <citation type="submission" date="2020-10" db="EMBL/GenBank/DDBJ databases">
        <title>Unveiling of a novel bifunctional photoreceptor, Dualchrome1, isolated from a cosmopolitan green alga.</title>
        <authorList>
            <person name="Suzuki S."/>
            <person name="Kawachi M."/>
        </authorList>
    </citation>
    <scope>NUCLEOTIDE SEQUENCE</scope>
    <source>
        <strain evidence="3">NIES 2893</strain>
    </source>
</reference>
<evidence type="ECO:0000313" key="4">
    <source>
        <dbReference type="Proteomes" id="UP000660262"/>
    </source>
</evidence>
<name>A0A830HN81_9CHLO</name>
<feature type="domain" description="Aminotransferase class V" evidence="2">
    <location>
        <begin position="163"/>
        <end position="256"/>
    </location>
</feature>
<dbReference type="Gene3D" id="3.40.640.10">
    <property type="entry name" value="Type I PLP-dependent aspartate aminotransferase-like (Major domain)"/>
    <property type="match status" value="1"/>
</dbReference>
<dbReference type="Gene3D" id="3.90.1150.10">
    <property type="entry name" value="Aspartate Aminotransferase, domain 1"/>
    <property type="match status" value="1"/>
</dbReference>
<comment type="caution">
    <text evidence="3">The sequence shown here is derived from an EMBL/GenBank/DDBJ whole genome shotgun (WGS) entry which is preliminary data.</text>
</comment>
<dbReference type="InterPro" id="IPR000192">
    <property type="entry name" value="Aminotrans_V_dom"/>
</dbReference>
<dbReference type="InterPro" id="IPR015422">
    <property type="entry name" value="PyrdxlP-dep_Trfase_small"/>
</dbReference>
<evidence type="ECO:0000259" key="2">
    <source>
        <dbReference type="Pfam" id="PF00266"/>
    </source>
</evidence>
<organism evidence="3 4">
    <name type="scientific">Pycnococcus provasolii</name>
    <dbReference type="NCBI Taxonomy" id="41880"/>
    <lineage>
        <taxon>Eukaryota</taxon>
        <taxon>Viridiplantae</taxon>
        <taxon>Chlorophyta</taxon>
        <taxon>Pseudoscourfieldiophyceae</taxon>
        <taxon>Pseudoscourfieldiales</taxon>
        <taxon>Pycnococcaceae</taxon>
        <taxon>Pycnococcus</taxon>
    </lineage>
</organism>